<protein>
    <submittedName>
        <fullName evidence="2">Uncharacterized protein</fullName>
    </submittedName>
</protein>
<dbReference type="EMBL" id="QKNX01000004">
    <property type="protein sequence ID" value="TKR25278.1"/>
    <property type="molecule type" value="Genomic_DNA"/>
</dbReference>
<keyword evidence="1" id="KW-1133">Transmembrane helix</keyword>
<reference evidence="2 3" key="1">
    <citation type="submission" date="2019-04" db="EMBL/GenBank/DDBJ databases">
        <title>Natronomonas sp. F20-122 a newhaloarchaeon isolated from a saline saltern of Isla Bacuta, Huelva, Spain.</title>
        <authorList>
            <person name="Duran-Viseras A."/>
            <person name="Sanchez-Porro C."/>
            <person name="Ventosa A."/>
        </authorList>
    </citation>
    <scope>NUCLEOTIDE SEQUENCE [LARGE SCALE GENOMIC DNA]</scope>
    <source>
        <strain evidence="2 3">F20-122</strain>
    </source>
</reference>
<proteinExistence type="predicted"/>
<name>A0A4U5JBR2_9EURY</name>
<keyword evidence="1" id="KW-0472">Membrane</keyword>
<evidence type="ECO:0000256" key="1">
    <source>
        <dbReference type="SAM" id="Phobius"/>
    </source>
</evidence>
<comment type="caution">
    <text evidence="2">The sequence shown here is derived from an EMBL/GenBank/DDBJ whole genome shotgun (WGS) entry which is preliminary data.</text>
</comment>
<keyword evidence="3" id="KW-1185">Reference proteome</keyword>
<dbReference type="AlphaFoldDB" id="A0A4U5JBR2"/>
<sequence>MSSATQSQPHSAPPVTDEQRRVIAWGDRLLDGVRATAFWATATLPLLLLAGLATGVAGQYPLALAAVLAINVVCAVVGHGHSPER</sequence>
<keyword evidence="1" id="KW-0812">Transmembrane</keyword>
<gene>
    <name evidence="2" type="ORF">DM868_10960</name>
</gene>
<accession>A0A4U5JBR2</accession>
<evidence type="ECO:0000313" key="2">
    <source>
        <dbReference type="EMBL" id="TKR25278.1"/>
    </source>
</evidence>
<evidence type="ECO:0000313" key="3">
    <source>
        <dbReference type="Proteomes" id="UP000308037"/>
    </source>
</evidence>
<feature type="transmembrane region" description="Helical" evidence="1">
    <location>
        <begin position="62"/>
        <end position="80"/>
    </location>
</feature>
<feature type="transmembrane region" description="Helical" evidence="1">
    <location>
        <begin position="37"/>
        <end position="56"/>
    </location>
</feature>
<dbReference type="RefSeq" id="WP_137276917.1">
    <property type="nucleotide sequence ID" value="NZ_QKNX01000004.1"/>
</dbReference>
<dbReference type="Proteomes" id="UP000308037">
    <property type="component" value="Unassembled WGS sequence"/>
</dbReference>
<dbReference type="Pfam" id="PF26071">
    <property type="entry name" value="DUF8028"/>
    <property type="match status" value="1"/>
</dbReference>
<dbReference type="InterPro" id="IPR058341">
    <property type="entry name" value="DUF8028"/>
</dbReference>
<organism evidence="2 3">
    <name type="scientific">Natronomonas salsuginis</name>
    <dbReference type="NCBI Taxonomy" id="2217661"/>
    <lineage>
        <taxon>Archaea</taxon>
        <taxon>Methanobacteriati</taxon>
        <taxon>Methanobacteriota</taxon>
        <taxon>Stenosarchaea group</taxon>
        <taxon>Halobacteria</taxon>
        <taxon>Halobacteriales</taxon>
        <taxon>Natronomonadaceae</taxon>
        <taxon>Natronomonas</taxon>
    </lineage>
</organism>